<dbReference type="Proteomes" id="UP001159641">
    <property type="component" value="Unassembled WGS sequence"/>
</dbReference>
<feature type="domain" description="VWFA" evidence="9">
    <location>
        <begin position="295"/>
        <end position="465"/>
    </location>
</feature>
<dbReference type="PROSITE" id="PS50234">
    <property type="entry name" value="VWFA"/>
    <property type="match status" value="2"/>
</dbReference>
<name>A0AB34HH06_ESCRO</name>
<dbReference type="PANTHER" id="PTHR24020">
    <property type="entry name" value="COLLAGEN ALPHA"/>
    <property type="match status" value="1"/>
</dbReference>
<evidence type="ECO:0000313" key="10">
    <source>
        <dbReference type="EMBL" id="KAJ8790784.1"/>
    </source>
</evidence>
<comment type="subcellular location">
    <subcellularLocation>
        <location evidence="1">Secreted</location>
        <location evidence="1">Extracellular space</location>
        <location evidence="1">Extracellular matrix</location>
    </subcellularLocation>
</comment>
<sequence length="492" mass="54370">MVVVILVVMVVVKTMVEVEVVVEVVQVEVVVEVEVEVVVVMMVVVVEMVVVGGSSGGGSHTGGDVPFPRACQKDSLADLMFLVDESVGTKQNLRDLQNFLKNITFSMDVKDNCLRLGLMSYSDRVQTFSLLSSSTTQSEFQKQIQKLSLQAGKSNAGAAIEKMRREGFSASSGSRRAQGVPQIAVLVTDRPSDDKVREAALNLRLEDVTVFAMGIQGANKTQLEEIVSYPPGQTISMMKSYADLEIYSKNFLKKLQNEIWSQISTHAEQMELDKTGNAISAFHFSAGCVDTKEADLYFLIDGSSSIQNKHFEQIKEFMLAVIEMFSIGPDKVRVGAVQYSHEKEVEFDINDYTNDVALRKAVSNIKQLGGNTLTGAALDFILPLIRKGRKQRMNEVPCYLIVLTDGMSMDGVLEPAERLRAEHITIHVVGIGEANRTQLQQIAGAEERVNFGQNFDSLKSIKNEVVRSICTEKGKQKKKVLFSVLRWLLQAG</sequence>
<protein>
    <recommendedName>
        <fullName evidence="9">VWFA domain-containing protein</fullName>
    </recommendedName>
</protein>
<dbReference type="PRINTS" id="PR00453">
    <property type="entry name" value="VWFADOMAIN"/>
</dbReference>
<dbReference type="Gene3D" id="3.40.50.410">
    <property type="entry name" value="von Willebrand factor, type A domain"/>
    <property type="match status" value="2"/>
</dbReference>
<keyword evidence="6" id="KW-0130">Cell adhesion</keyword>
<keyword evidence="4 8" id="KW-0732">Signal</keyword>
<evidence type="ECO:0000256" key="8">
    <source>
        <dbReference type="SAM" id="SignalP"/>
    </source>
</evidence>
<dbReference type="InterPro" id="IPR002035">
    <property type="entry name" value="VWF_A"/>
</dbReference>
<keyword evidence="11" id="KW-1185">Reference proteome</keyword>
<evidence type="ECO:0000256" key="2">
    <source>
        <dbReference type="ARBA" id="ARBA00022525"/>
    </source>
</evidence>
<keyword evidence="3" id="KW-0272">Extracellular matrix</keyword>
<dbReference type="GO" id="GO:0005581">
    <property type="term" value="C:collagen trimer"/>
    <property type="evidence" value="ECO:0007669"/>
    <property type="project" value="UniProtKB-KW"/>
</dbReference>
<keyword evidence="5" id="KW-0677">Repeat</keyword>
<dbReference type="GO" id="GO:0007155">
    <property type="term" value="P:cell adhesion"/>
    <property type="evidence" value="ECO:0007669"/>
    <property type="project" value="UniProtKB-KW"/>
</dbReference>
<dbReference type="CDD" id="cd01472">
    <property type="entry name" value="vWA_collagen"/>
    <property type="match status" value="1"/>
</dbReference>
<evidence type="ECO:0000256" key="5">
    <source>
        <dbReference type="ARBA" id="ARBA00022737"/>
    </source>
</evidence>
<evidence type="ECO:0000256" key="4">
    <source>
        <dbReference type="ARBA" id="ARBA00022729"/>
    </source>
</evidence>
<comment type="caution">
    <text evidence="10">The sequence shown here is derived from an EMBL/GenBank/DDBJ whole genome shotgun (WGS) entry which is preliminary data.</text>
</comment>
<keyword evidence="2" id="KW-0964">Secreted</keyword>
<proteinExistence type="predicted"/>
<accession>A0AB34HH06</accession>
<dbReference type="PANTHER" id="PTHR24020:SF86">
    <property type="entry name" value="COLLAGEN, TYPE VI, ALPHA 4"/>
    <property type="match status" value="1"/>
</dbReference>
<feature type="domain" description="VWFA" evidence="9">
    <location>
        <begin position="78"/>
        <end position="259"/>
    </location>
</feature>
<dbReference type="Pfam" id="PF00092">
    <property type="entry name" value="VWA"/>
    <property type="match status" value="2"/>
</dbReference>
<dbReference type="InterPro" id="IPR050525">
    <property type="entry name" value="ECM_Assembly_Org"/>
</dbReference>
<evidence type="ECO:0000313" key="11">
    <source>
        <dbReference type="Proteomes" id="UP001159641"/>
    </source>
</evidence>
<dbReference type="SMART" id="SM00327">
    <property type="entry name" value="VWA"/>
    <property type="match status" value="2"/>
</dbReference>
<evidence type="ECO:0000256" key="6">
    <source>
        <dbReference type="ARBA" id="ARBA00022889"/>
    </source>
</evidence>
<dbReference type="AlphaFoldDB" id="A0AB34HH06"/>
<reference evidence="10 11" key="1">
    <citation type="submission" date="2022-11" db="EMBL/GenBank/DDBJ databases">
        <title>Whole genome sequence of Eschrichtius robustus ER-17-0199.</title>
        <authorList>
            <person name="Bruniche-Olsen A."/>
            <person name="Black A.N."/>
            <person name="Fields C.J."/>
            <person name="Walden K."/>
            <person name="Dewoody J.A."/>
        </authorList>
    </citation>
    <scope>NUCLEOTIDE SEQUENCE [LARGE SCALE GENOMIC DNA]</scope>
    <source>
        <strain evidence="10">ER-17-0199</strain>
        <tissue evidence="10">Blubber</tissue>
    </source>
</reference>
<dbReference type="InterPro" id="IPR036465">
    <property type="entry name" value="vWFA_dom_sf"/>
</dbReference>
<keyword evidence="7" id="KW-0176">Collagen</keyword>
<evidence type="ECO:0000256" key="1">
    <source>
        <dbReference type="ARBA" id="ARBA00004498"/>
    </source>
</evidence>
<dbReference type="EMBL" id="JAIQCJ010001330">
    <property type="protein sequence ID" value="KAJ8790784.1"/>
    <property type="molecule type" value="Genomic_DNA"/>
</dbReference>
<evidence type="ECO:0000259" key="9">
    <source>
        <dbReference type="PROSITE" id="PS50234"/>
    </source>
</evidence>
<feature type="signal peptide" evidence="8">
    <location>
        <begin position="1"/>
        <end position="18"/>
    </location>
</feature>
<dbReference type="FunFam" id="3.40.50.410:FF:000044">
    <property type="entry name" value="Collagen type VI alpha 6 chain"/>
    <property type="match status" value="1"/>
</dbReference>
<evidence type="ECO:0000256" key="7">
    <source>
        <dbReference type="ARBA" id="ARBA00023119"/>
    </source>
</evidence>
<dbReference type="SUPFAM" id="SSF53300">
    <property type="entry name" value="vWA-like"/>
    <property type="match status" value="2"/>
</dbReference>
<feature type="chain" id="PRO_5044222717" description="VWFA domain-containing protein" evidence="8">
    <location>
        <begin position="19"/>
        <end position="492"/>
    </location>
</feature>
<evidence type="ECO:0000256" key="3">
    <source>
        <dbReference type="ARBA" id="ARBA00022530"/>
    </source>
</evidence>
<gene>
    <name evidence="10" type="ORF">J1605_021212</name>
</gene>
<dbReference type="FunFam" id="3.40.50.410:FF:000003">
    <property type="entry name" value="Collagen type VI alpha 3 chain"/>
    <property type="match status" value="1"/>
</dbReference>
<organism evidence="10 11">
    <name type="scientific">Eschrichtius robustus</name>
    <name type="common">California gray whale</name>
    <name type="synonym">Eschrichtius gibbosus</name>
    <dbReference type="NCBI Taxonomy" id="9764"/>
    <lineage>
        <taxon>Eukaryota</taxon>
        <taxon>Metazoa</taxon>
        <taxon>Chordata</taxon>
        <taxon>Craniata</taxon>
        <taxon>Vertebrata</taxon>
        <taxon>Euteleostomi</taxon>
        <taxon>Mammalia</taxon>
        <taxon>Eutheria</taxon>
        <taxon>Laurasiatheria</taxon>
        <taxon>Artiodactyla</taxon>
        <taxon>Whippomorpha</taxon>
        <taxon>Cetacea</taxon>
        <taxon>Mysticeti</taxon>
        <taxon>Eschrichtiidae</taxon>
        <taxon>Eschrichtius</taxon>
    </lineage>
</organism>